<dbReference type="InterPro" id="IPR049326">
    <property type="entry name" value="Rhodopsin_dom_fungi"/>
</dbReference>
<accession>A0A9W8XZ29</accession>
<feature type="compositionally biased region" description="Polar residues" evidence="6">
    <location>
        <begin position="109"/>
        <end position="121"/>
    </location>
</feature>
<comment type="caution">
    <text evidence="9">The sequence shown here is derived from an EMBL/GenBank/DDBJ whole genome shotgun (WGS) entry which is preliminary data.</text>
</comment>
<feature type="domain" description="Rhodopsin" evidence="8">
    <location>
        <begin position="6"/>
        <end position="98"/>
    </location>
</feature>
<evidence type="ECO:0000256" key="5">
    <source>
        <dbReference type="ARBA" id="ARBA00038359"/>
    </source>
</evidence>
<organism evidence="9 10">
    <name type="scientific">Neocucurbitaria cava</name>
    <dbReference type="NCBI Taxonomy" id="798079"/>
    <lineage>
        <taxon>Eukaryota</taxon>
        <taxon>Fungi</taxon>
        <taxon>Dikarya</taxon>
        <taxon>Ascomycota</taxon>
        <taxon>Pezizomycotina</taxon>
        <taxon>Dothideomycetes</taxon>
        <taxon>Pleosporomycetidae</taxon>
        <taxon>Pleosporales</taxon>
        <taxon>Pleosporineae</taxon>
        <taxon>Cucurbitariaceae</taxon>
        <taxon>Neocucurbitaria</taxon>
    </lineage>
</organism>
<evidence type="ECO:0000313" key="10">
    <source>
        <dbReference type="Proteomes" id="UP001140560"/>
    </source>
</evidence>
<protein>
    <recommendedName>
        <fullName evidence="8">Rhodopsin domain-containing protein</fullName>
    </recommendedName>
</protein>
<reference evidence="9" key="1">
    <citation type="submission" date="2022-10" db="EMBL/GenBank/DDBJ databases">
        <title>Tapping the CABI collections for fungal endophytes: first genome assemblies for Collariella, Neodidymelliopsis, Ascochyta clinopodiicola, Didymella pomorum, Didymosphaeria variabile, Neocosmospora piperis and Neocucurbitaria cava.</title>
        <authorList>
            <person name="Hill R."/>
        </authorList>
    </citation>
    <scope>NUCLEOTIDE SEQUENCE</scope>
    <source>
        <strain evidence="9">IMI 356814</strain>
    </source>
</reference>
<keyword evidence="3 7" id="KW-1133">Transmembrane helix</keyword>
<keyword evidence="10" id="KW-1185">Reference proteome</keyword>
<evidence type="ECO:0000256" key="2">
    <source>
        <dbReference type="ARBA" id="ARBA00022692"/>
    </source>
</evidence>
<evidence type="ECO:0000259" key="8">
    <source>
        <dbReference type="Pfam" id="PF20684"/>
    </source>
</evidence>
<dbReference type="InterPro" id="IPR052337">
    <property type="entry name" value="SAT4-like"/>
</dbReference>
<dbReference type="AlphaFoldDB" id="A0A9W8XZ29"/>
<feature type="transmembrane region" description="Helical" evidence="7">
    <location>
        <begin position="43"/>
        <end position="65"/>
    </location>
</feature>
<evidence type="ECO:0000256" key="6">
    <source>
        <dbReference type="SAM" id="MobiDB-lite"/>
    </source>
</evidence>
<proteinExistence type="inferred from homology"/>
<feature type="compositionally biased region" description="Basic and acidic residues" evidence="6">
    <location>
        <begin position="159"/>
        <end position="172"/>
    </location>
</feature>
<feature type="region of interest" description="Disordered" evidence="6">
    <location>
        <begin position="109"/>
        <end position="140"/>
    </location>
</feature>
<dbReference type="GO" id="GO:0016020">
    <property type="term" value="C:membrane"/>
    <property type="evidence" value="ECO:0007669"/>
    <property type="project" value="UniProtKB-SubCell"/>
</dbReference>
<feature type="compositionally biased region" description="Polar residues" evidence="6">
    <location>
        <begin position="200"/>
        <end position="216"/>
    </location>
</feature>
<dbReference type="PANTHER" id="PTHR33048:SF2">
    <property type="entry name" value="SRPK"/>
    <property type="match status" value="1"/>
</dbReference>
<name>A0A9W8XZ29_9PLEO</name>
<evidence type="ECO:0000256" key="3">
    <source>
        <dbReference type="ARBA" id="ARBA00022989"/>
    </source>
</evidence>
<feature type="compositionally biased region" description="Basic and acidic residues" evidence="6">
    <location>
        <begin position="182"/>
        <end position="199"/>
    </location>
</feature>
<evidence type="ECO:0000256" key="1">
    <source>
        <dbReference type="ARBA" id="ARBA00004141"/>
    </source>
</evidence>
<gene>
    <name evidence="9" type="ORF">N0V83_010015</name>
</gene>
<keyword evidence="2 7" id="KW-0812">Transmembrane</keyword>
<dbReference type="Proteomes" id="UP001140560">
    <property type="component" value="Unassembled WGS sequence"/>
</dbReference>
<sequence>MPQSPAFLITVLVLNLLTDACIILIPIPIILPLKVSMGRKVGLMILFGGGIFIMIAAILRVYFVLVLQKGETAAIWSCREDVVAIIIGQATLVRPLFTRRFWSADPLNSSGYSSNKRSNGYESHELSNRSNTKASRLGFRPVKDPYNVSVLQTELRNESEEKIIPSKEDSAFNRRVPSQKSDQSDPRPEDGIVIKREVDVSSSRGRQDYQNTWRAV</sequence>
<dbReference type="PANTHER" id="PTHR33048">
    <property type="entry name" value="PTH11-LIKE INTEGRAL MEMBRANE PROTEIN (AFU_ORTHOLOGUE AFUA_5G11245)"/>
    <property type="match status" value="1"/>
</dbReference>
<evidence type="ECO:0000256" key="7">
    <source>
        <dbReference type="SAM" id="Phobius"/>
    </source>
</evidence>
<comment type="subcellular location">
    <subcellularLocation>
        <location evidence="1">Membrane</location>
        <topology evidence="1">Multi-pass membrane protein</topology>
    </subcellularLocation>
</comment>
<dbReference type="Pfam" id="PF20684">
    <property type="entry name" value="Fung_rhodopsin"/>
    <property type="match status" value="1"/>
</dbReference>
<dbReference type="OrthoDB" id="2988756at2759"/>
<dbReference type="EMBL" id="JAPEUY010000020">
    <property type="protein sequence ID" value="KAJ4362898.1"/>
    <property type="molecule type" value="Genomic_DNA"/>
</dbReference>
<evidence type="ECO:0000313" key="9">
    <source>
        <dbReference type="EMBL" id="KAJ4362898.1"/>
    </source>
</evidence>
<feature type="region of interest" description="Disordered" evidence="6">
    <location>
        <begin position="159"/>
        <end position="216"/>
    </location>
</feature>
<feature type="transmembrane region" description="Helical" evidence="7">
    <location>
        <begin position="6"/>
        <end position="31"/>
    </location>
</feature>
<evidence type="ECO:0000256" key="4">
    <source>
        <dbReference type="ARBA" id="ARBA00023136"/>
    </source>
</evidence>
<comment type="similarity">
    <text evidence="5">Belongs to the SAT4 family.</text>
</comment>
<keyword evidence="4 7" id="KW-0472">Membrane</keyword>